<dbReference type="Gene3D" id="1.20.1250.20">
    <property type="entry name" value="MFS general substrate transporter like domains"/>
    <property type="match status" value="2"/>
</dbReference>
<keyword evidence="4 5" id="KW-0472">Membrane</keyword>
<evidence type="ECO:0000313" key="8">
    <source>
        <dbReference type="Proteomes" id="UP001500620"/>
    </source>
</evidence>
<feature type="transmembrane region" description="Helical" evidence="5">
    <location>
        <begin position="120"/>
        <end position="138"/>
    </location>
</feature>
<dbReference type="Pfam" id="PF07690">
    <property type="entry name" value="MFS_1"/>
    <property type="match status" value="1"/>
</dbReference>
<comment type="caution">
    <text evidence="7">The sequence shown here is derived from an EMBL/GenBank/DDBJ whole genome shotgun (WGS) entry which is preliminary data.</text>
</comment>
<gene>
    <name evidence="7" type="ORF">GCM10022255_113350</name>
</gene>
<feature type="transmembrane region" description="Helical" evidence="5">
    <location>
        <begin position="280"/>
        <end position="301"/>
    </location>
</feature>
<feature type="transmembrane region" description="Helical" evidence="5">
    <location>
        <begin position="224"/>
        <end position="244"/>
    </location>
</feature>
<keyword evidence="2 5" id="KW-0812">Transmembrane</keyword>
<dbReference type="InterPro" id="IPR020846">
    <property type="entry name" value="MFS_dom"/>
</dbReference>
<dbReference type="InterPro" id="IPR051788">
    <property type="entry name" value="MFS_Transporter"/>
</dbReference>
<feature type="transmembrane region" description="Helical" evidence="5">
    <location>
        <begin position="313"/>
        <end position="336"/>
    </location>
</feature>
<dbReference type="PROSITE" id="PS50850">
    <property type="entry name" value="MFS"/>
    <property type="match status" value="1"/>
</dbReference>
<feature type="transmembrane region" description="Helical" evidence="5">
    <location>
        <begin position="20"/>
        <end position="41"/>
    </location>
</feature>
<feature type="transmembrane region" description="Helical" evidence="5">
    <location>
        <begin position="145"/>
        <end position="165"/>
    </location>
</feature>
<evidence type="ECO:0000259" key="6">
    <source>
        <dbReference type="PROSITE" id="PS50850"/>
    </source>
</evidence>
<feature type="domain" description="Major facilitator superfamily (MFS) profile" evidence="6">
    <location>
        <begin position="1"/>
        <end position="366"/>
    </location>
</feature>
<keyword evidence="3 5" id="KW-1133">Transmembrane helix</keyword>
<keyword evidence="8" id="KW-1185">Reference proteome</keyword>
<sequence>MHGTVLGTFASRLPWIADHLRLGAGQLGLALSMISVGVLLATPLAGRFVQRFGGRTSTMVTLAAWCTALALPALAPNVVAFAALLLVFGMTSGTADMAMNAQGIEVEKRLGKSIMSGLHGSWSVGVLMAAFAGSWFARARVDARVHFAVVAAALLVAGLIAAARFSGPPAAVDEPEQAPAPWFAVPKGRVLLIGLVGFCAVFPEVAANDWSAIFMRRVLAADEAAAALATSVFALAMTGGRLGGDLAVRRFGAGRTVRICGLVGATGALLVVVAHTQLLAMAGFMLIGAGVSVVVPLAFAAAGHAAASPAVGVAGVATVSYGAGLAAPSVIGAVAATTSLRVSFVVVAVLAGLVAAAADLLDRRPERSEAEPTEAGSGPLR</sequence>
<evidence type="ECO:0000313" key="7">
    <source>
        <dbReference type="EMBL" id="GAA4263972.1"/>
    </source>
</evidence>
<evidence type="ECO:0000256" key="2">
    <source>
        <dbReference type="ARBA" id="ARBA00022692"/>
    </source>
</evidence>
<evidence type="ECO:0000256" key="1">
    <source>
        <dbReference type="ARBA" id="ARBA00004651"/>
    </source>
</evidence>
<feature type="transmembrane region" description="Helical" evidence="5">
    <location>
        <begin position="62"/>
        <end position="90"/>
    </location>
</feature>
<reference evidence="8" key="1">
    <citation type="journal article" date="2019" name="Int. J. Syst. Evol. Microbiol.">
        <title>The Global Catalogue of Microorganisms (GCM) 10K type strain sequencing project: providing services to taxonomists for standard genome sequencing and annotation.</title>
        <authorList>
            <consortium name="The Broad Institute Genomics Platform"/>
            <consortium name="The Broad Institute Genome Sequencing Center for Infectious Disease"/>
            <person name="Wu L."/>
            <person name="Ma J."/>
        </authorList>
    </citation>
    <scope>NUCLEOTIDE SEQUENCE [LARGE SCALE GENOMIC DNA]</scope>
    <source>
        <strain evidence="8">JCM 17441</strain>
    </source>
</reference>
<dbReference type="PANTHER" id="PTHR23514">
    <property type="entry name" value="BYPASS OF STOP CODON PROTEIN 6"/>
    <property type="match status" value="1"/>
</dbReference>
<name>A0ABP8DVF4_9ACTN</name>
<dbReference type="PANTHER" id="PTHR23514:SF13">
    <property type="entry name" value="INNER MEMBRANE PROTEIN YBJJ"/>
    <property type="match status" value="1"/>
</dbReference>
<dbReference type="InterPro" id="IPR036259">
    <property type="entry name" value="MFS_trans_sf"/>
</dbReference>
<evidence type="ECO:0000256" key="4">
    <source>
        <dbReference type="ARBA" id="ARBA00023136"/>
    </source>
</evidence>
<evidence type="ECO:0000256" key="5">
    <source>
        <dbReference type="SAM" id="Phobius"/>
    </source>
</evidence>
<proteinExistence type="predicted"/>
<evidence type="ECO:0000256" key="3">
    <source>
        <dbReference type="ARBA" id="ARBA00022989"/>
    </source>
</evidence>
<comment type="subcellular location">
    <subcellularLocation>
        <location evidence="1">Cell membrane</location>
        <topology evidence="1">Multi-pass membrane protein</topology>
    </subcellularLocation>
</comment>
<dbReference type="CDD" id="cd17393">
    <property type="entry name" value="MFS_MosC_like"/>
    <property type="match status" value="1"/>
</dbReference>
<dbReference type="InterPro" id="IPR011701">
    <property type="entry name" value="MFS"/>
</dbReference>
<dbReference type="Proteomes" id="UP001500620">
    <property type="component" value="Unassembled WGS sequence"/>
</dbReference>
<organism evidence="7 8">
    <name type="scientific">Dactylosporangium darangshiense</name>
    <dbReference type="NCBI Taxonomy" id="579108"/>
    <lineage>
        <taxon>Bacteria</taxon>
        <taxon>Bacillati</taxon>
        <taxon>Actinomycetota</taxon>
        <taxon>Actinomycetes</taxon>
        <taxon>Micromonosporales</taxon>
        <taxon>Micromonosporaceae</taxon>
        <taxon>Dactylosporangium</taxon>
    </lineage>
</organism>
<accession>A0ABP8DVF4</accession>
<dbReference type="SUPFAM" id="SSF103473">
    <property type="entry name" value="MFS general substrate transporter"/>
    <property type="match status" value="1"/>
</dbReference>
<dbReference type="EMBL" id="BAABAT010000087">
    <property type="protein sequence ID" value="GAA4263972.1"/>
    <property type="molecule type" value="Genomic_DNA"/>
</dbReference>
<feature type="transmembrane region" description="Helical" evidence="5">
    <location>
        <begin position="342"/>
        <end position="361"/>
    </location>
</feature>
<feature type="transmembrane region" description="Helical" evidence="5">
    <location>
        <begin position="256"/>
        <end position="274"/>
    </location>
</feature>
<protein>
    <submittedName>
        <fullName evidence="7">MFS transporter</fullName>
    </submittedName>
</protein>